<evidence type="ECO:0008006" key="4">
    <source>
        <dbReference type="Google" id="ProtNLM"/>
    </source>
</evidence>
<reference evidence="2 3" key="1">
    <citation type="submission" date="2020-04" db="EMBL/GenBank/DDBJ databases">
        <title>Plant Genome Project.</title>
        <authorList>
            <person name="Zhang R.-G."/>
        </authorList>
    </citation>
    <scope>NUCLEOTIDE SEQUENCE [LARGE SCALE GENOMIC DNA]</scope>
    <source>
        <strain evidence="2">YNK0</strain>
        <tissue evidence="2">Leaf</tissue>
    </source>
</reference>
<evidence type="ECO:0000256" key="1">
    <source>
        <dbReference type="SAM" id="Phobius"/>
    </source>
</evidence>
<dbReference type="Proteomes" id="UP000655225">
    <property type="component" value="Unassembled WGS sequence"/>
</dbReference>
<comment type="caution">
    <text evidence="2">The sequence shown here is derived from an EMBL/GenBank/DDBJ whole genome shotgun (WGS) entry which is preliminary data.</text>
</comment>
<dbReference type="Pfam" id="PF14724">
    <property type="entry name" value="mit_SMPDase"/>
    <property type="match status" value="1"/>
</dbReference>
<dbReference type="GO" id="GO:0050290">
    <property type="term" value="F:sphingomyelin phosphodiesterase D activity"/>
    <property type="evidence" value="ECO:0007669"/>
    <property type="project" value="InterPro"/>
</dbReference>
<dbReference type="EMBL" id="JABCRI010000001">
    <property type="protein sequence ID" value="KAF8412961.1"/>
    <property type="molecule type" value="Genomic_DNA"/>
</dbReference>
<dbReference type="PANTHER" id="PTHR31801">
    <property type="entry name" value="ALTERED INHERITANCE OF MITOCHONDRIA PROTEIN 24, MITOCHONDRIAL"/>
    <property type="match status" value="1"/>
</dbReference>
<feature type="transmembrane region" description="Helical" evidence="1">
    <location>
        <begin position="781"/>
        <end position="800"/>
    </location>
</feature>
<evidence type="ECO:0000313" key="2">
    <source>
        <dbReference type="EMBL" id="KAF8412961.1"/>
    </source>
</evidence>
<dbReference type="AlphaFoldDB" id="A0A834ZT30"/>
<feature type="transmembrane region" description="Helical" evidence="1">
    <location>
        <begin position="740"/>
        <end position="760"/>
    </location>
</feature>
<keyword evidence="3" id="KW-1185">Reference proteome</keyword>
<keyword evidence="1" id="KW-1133">Transmembrane helix</keyword>
<dbReference type="PANTHER" id="PTHR31801:SF1">
    <property type="entry name" value="SPHINGOMYELIN PHOSPHODIESTERASE"/>
    <property type="match status" value="1"/>
</dbReference>
<organism evidence="2 3">
    <name type="scientific">Tetracentron sinense</name>
    <name type="common">Spur-leaf</name>
    <dbReference type="NCBI Taxonomy" id="13715"/>
    <lineage>
        <taxon>Eukaryota</taxon>
        <taxon>Viridiplantae</taxon>
        <taxon>Streptophyta</taxon>
        <taxon>Embryophyta</taxon>
        <taxon>Tracheophyta</taxon>
        <taxon>Spermatophyta</taxon>
        <taxon>Magnoliopsida</taxon>
        <taxon>Trochodendrales</taxon>
        <taxon>Trochodendraceae</taxon>
        <taxon>Tetracentron</taxon>
    </lineage>
</organism>
<evidence type="ECO:0000313" key="3">
    <source>
        <dbReference type="Proteomes" id="UP000655225"/>
    </source>
</evidence>
<gene>
    <name evidence="2" type="ORF">HHK36_000933</name>
</gene>
<proteinExistence type="predicted"/>
<dbReference type="OMA" id="ECNLYLR"/>
<accession>A0A834ZT30</accession>
<name>A0A834ZT30_TETSI</name>
<sequence length="810" mass="91222">MIPHSYAMDSQNKAQELASAILAASSPPKISAACDAIETFLHKHPADQSRWFFSISFPALICRIFGFDESTPQKSPSSNGWIDLIHALNDSDLAGRVFNLLSPSGILMSSISSVDQHSLVKYVFPIERLPEWVRFMLQSERDCRVLLDLCPLFKGRIKEDQIKGSYQVQLNVFEYYMFWFAYYPVCKGNSEDSGTVVVKKSSKRFRLEKWTSSFPVFPSASRGLGQKIECSLYVRLLYAYLRAFVPNYGSNAHQPYRSSLLHYSSNCDGSILQQAEFLVYTLAQFWLVDNDFSPLPMNVCRSFGVSFPFRAVLGETPPTSGLGEVVKLYVKYVNSLVALTDGSDLVELTGSPRWRVSGSVDIVKSRAAASAFSCTSSVGSWNSLIQRPLYRFILRTFLFCPIGTSMKNASQVFSIWISYMERWKISLEDFAELDAIVDKSIENSRKEDTQSPVTKDAVQYGCQSACKYTAAWQGCVLSNYLFYSSLVMHFLGFAHKFLHTDVETVNQMVLKVLNILTSSKELIDLIKKVDVAFHSKPAGTSSPMFDSSYKSVPLIREQLQDWEDGLCENDADGSFLHENWNRDLRLFSDGEDSGHHLLQLLILRAESEIQAISGDNLAHNLQTLDSLKAQMSCLFGGPVGRPWLVTPEVRQSQHTRDEIFKPRGVWNHTLADVKYKGDWMKRPISDGEIAWLARLLVRLSDWLNESFGLNHGESSHVNPSWSYAEVSSDEVVQVGGPTEVMRMVLCSIGSWLLVLGLAVLKFMRQHGLRVNLRLLASKKAVMVLLIAVVFSALKRAFVLYSHSSLGQKMW</sequence>
<dbReference type="InterPro" id="IPR024129">
    <property type="entry name" value="Sphingomy_SMPD4"/>
</dbReference>
<keyword evidence="1" id="KW-0472">Membrane</keyword>
<protein>
    <recommendedName>
        <fullName evidence="4">Sphingomyelin phosphodiesterase 4</fullName>
    </recommendedName>
</protein>
<keyword evidence="1" id="KW-0812">Transmembrane</keyword>
<dbReference type="OrthoDB" id="10251508at2759"/>